<proteinExistence type="predicted"/>
<comment type="caution">
    <text evidence="1">The sequence shown here is derived from an EMBL/GenBank/DDBJ whole genome shotgun (WGS) entry which is preliminary data.</text>
</comment>
<organism evidence="1 2">
    <name type="scientific">Petrotoga halophila DSM 16923</name>
    <dbReference type="NCBI Taxonomy" id="1122953"/>
    <lineage>
        <taxon>Bacteria</taxon>
        <taxon>Thermotogati</taxon>
        <taxon>Thermotogota</taxon>
        <taxon>Thermotogae</taxon>
        <taxon>Petrotogales</taxon>
        <taxon>Petrotogaceae</taxon>
        <taxon>Petrotoga</taxon>
    </lineage>
</organism>
<name>A0A2S5EGY5_9BACT</name>
<dbReference type="EMBL" id="JALY01000156">
    <property type="protein sequence ID" value="POZ92402.1"/>
    <property type="molecule type" value="Genomic_DNA"/>
</dbReference>
<gene>
    <name evidence="1" type="ORF">AA81_07520</name>
</gene>
<keyword evidence="2" id="KW-1185">Reference proteome</keyword>
<evidence type="ECO:0000313" key="2">
    <source>
        <dbReference type="Proteomes" id="UP000236950"/>
    </source>
</evidence>
<dbReference type="AlphaFoldDB" id="A0A2S5EGY5"/>
<dbReference type="Proteomes" id="UP000236950">
    <property type="component" value="Unassembled WGS sequence"/>
</dbReference>
<evidence type="ECO:0000313" key="1">
    <source>
        <dbReference type="EMBL" id="POZ92402.1"/>
    </source>
</evidence>
<protein>
    <submittedName>
        <fullName evidence="1">Uncharacterized protein</fullName>
    </submittedName>
</protein>
<accession>A0A2S5EGY5</accession>
<dbReference type="RefSeq" id="WP_103898702.1">
    <property type="nucleotide sequence ID" value="NZ_JALY01000156.1"/>
</dbReference>
<sequence length="88" mass="10027">MGSGLLIVFSKLTGIQELITDGIQAFVIKNDKRMDLEYITTVLKSFISELHIIHKMLDAVLKTLKSVTWRENAINMFQIIADNWGAKF</sequence>
<reference evidence="1 2" key="1">
    <citation type="submission" date="2014-01" db="EMBL/GenBank/DDBJ databases">
        <title>Comparative genomics of Petrotoga.</title>
        <authorList>
            <person name="Chow K."/>
            <person name="Charchuk R."/>
            <person name="Nesbo C.L."/>
        </authorList>
    </citation>
    <scope>NUCLEOTIDE SEQUENCE [LARGE SCALE GENOMIC DNA]</scope>
    <source>
        <strain evidence="1 2">DSM 16923</strain>
    </source>
</reference>